<keyword evidence="5" id="KW-1133">Transmembrane helix</keyword>
<comment type="caution">
    <text evidence="8">The sequence shown here is derived from an EMBL/GenBank/DDBJ whole genome shotgun (WGS) entry which is preliminary data.</text>
</comment>
<keyword evidence="1" id="KW-0808">Transferase</keyword>
<dbReference type="AlphaFoldDB" id="B9XA53"/>
<evidence type="ECO:0000259" key="7">
    <source>
        <dbReference type="PROSITE" id="PS50109"/>
    </source>
</evidence>
<dbReference type="Pfam" id="PF07495">
    <property type="entry name" value="Y_Y_Y"/>
    <property type="match status" value="1"/>
</dbReference>
<feature type="transmembrane region" description="Helical" evidence="5">
    <location>
        <begin position="811"/>
        <end position="832"/>
    </location>
</feature>
<dbReference type="OrthoDB" id="176590at2"/>
<dbReference type="Gene3D" id="1.20.5.1930">
    <property type="match status" value="1"/>
</dbReference>
<dbReference type="InterPro" id="IPR050482">
    <property type="entry name" value="Sensor_HK_TwoCompSys"/>
</dbReference>
<dbReference type="InterPro" id="IPR011123">
    <property type="entry name" value="Y_Y_Y"/>
</dbReference>
<evidence type="ECO:0000256" key="3">
    <source>
        <dbReference type="ARBA" id="ARBA00023012"/>
    </source>
</evidence>
<dbReference type="SMART" id="SM00387">
    <property type="entry name" value="HATPase_c"/>
    <property type="match status" value="1"/>
</dbReference>
<dbReference type="Pfam" id="PF02518">
    <property type="entry name" value="HATPase_c"/>
    <property type="match status" value="1"/>
</dbReference>
<dbReference type="PROSITE" id="PS50109">
    <property type="entry name" value="HIS_KIN"/>
    <property type="match status" value="1"/>
</dbReference>
<dbReference type="SUPFAM" id="SSF63829">
    <property type="entry name" value="Calcium-dependent phosphotriesterase"/>
    <property type="match status" value="2"/>
</dbReference>
<dbReference type="SUPFAM" id="SSF55874">
    <property type="entry name" value="ATPase domain of HSP90 chaperone/DNA topoisomerase II/histidine kinase"/>
    <property type="match status" value="1"/>
</dbReference>
<dbReference type="GO" id="GO:0016020">
    <property type="term" value="C:membrane"/>
    <property type="evidence" value="ECO:0007669"/>
    <property type="project" value="InterPro"/>
</dbReference>
<dbReference type="Proteomes" id="UP000003688">
    <property type="component" value="Unassembled WGS sequence"/>
</dbReference>
<evidence type="ECO:0000256" key="1">
    <source>
        <dbReference type="ARBA" id="ARBA00022679"/>
    </source>
</evidence>
<evidence type="ECO:0000256" key="4">
    <source>
        <dbReference type="SAM" id="Coils"/>
    </source>
</evidence>
<dbReference type="InterPro" id="IPR015943">
    <property type="entry name" value="WD40/YVTN_repeat-like_dom_sf"/>
</dbReference>
<dbReference type="Pfam" id="PF07494">
    <property type="entry name" value="Reg_prop"/>
    <property type="match status" value="3"/>
</dbReference>
<name>B9XA53_PEDPL</name>
<gene>
    <name evidence="8" type="ORF">Cflav_PD6029</name>
</gene>
<dbReference type="GO" id="GO:0000155">
    <property type="term" value="F:phosphorelay sensor kinase activity"/>
    <property type="evidence" value="ECO:0007669"/>
    <property type="project" value="InterPro"/>
</dbReference>
<dbReference type="Gene3D" id="3.30.565.10">
    <property type="entry name" value="Histidine kinase-like ATPase, C-terminal domain"/>
    <property type="match status" value="1"/>
</dbReference>
<dbReference type="InterPro" id="IPR011110">
    <property type="entry name" value="Reg_prop"/>
</dbReference>
<dbReference type="Pfam" id="PF07730">
    <property type="entry name" value="HisKA_3"/>
    <property type="match status" value="1"/>
</dbReference>
<keyword evidence="5" id="KW-0812">Transmembrane</keyword>
<dbReference type="Gene3D" id="2.60.40.10">
    <property type="entry name" value="Immunoglobulins"/>
    <property type="match status" value="1"/>
</dbReference>
<keyword evidence="3" id="KW-0902">Two-component regulatory system</keyword>
<dbReference type="InterPro" id="IPR013783">
    <property type="entry name" value="Ig-like_fold"/>
</dbReference>
<feature type="chain" id="PRO_5002893092" evidence="6">
    <location>
        <begin position="24"/>
        <end position="1055"/>
    </location>
</feature>
<dbReference type="EMBL" id="ABOX02000001">
    <property type="protein sequence ID" value="EEF63394.1"/>
    <property type="molecule type" value="Genomic_DNA"/>
</dbReference>
<dbReference type="InterPro" id="IPR011044">
    <property type="entry name" value="Quino_amine_DH_bsu"/>
</dbReference>
<keyword evidence="9" id="KW-1185">Reference proteome</keyword>
<dbReference type="InterPro" id="IPR005467">
    <property type="entry name" value="His_kinase_dom"/>
</dbReference>
<keyword evidence="6" id="KW-0732">Signal</keyword>
<dbReference type="InterPro" id="IPR011712">
    <property type="entry name" value="Sig_transdc_His_kin_sub3_dim/P"/>
</dbReference>
<keyword evidence="2 8" id="KW-0418">Kinase</keyword>
<dbReference type="SUPFAM" id="SSF50969">
    <property type="entry name" value="YVTN repeat-like/Quinoprotein amine dehydrogenase"/>
    <property type="match status" value="1"/>
</dbReference>
<evidence type="ECO:0000256" key="2">
    <source>
        <dbReference type="ARBA" id="ARBA00022777"/>
    </source>
</evidence>
<dbReference type="STRING" id="320771.Cflav_PD6029"/>
<accession>B9XA53</accession>
<dbReference type="RefSeq" id="WP_007412701.1">
    <property type="nucleotide sequence ID" value="NZ_ABOX02000001.1"/>
</dbReference>
<keyword evidence="5" id="KW-0472">Membrane</keyword>
<dbReference type="GO" id="GO:0046983">
    <property type="term" value="F:protein dimerization activity"/>
    <property type="evidence" value="ECO:0007669"/>
    <property type="project" value="InterPro"/>
</dbReference>
<protein>
    <submittedName>
        <fullName evidence="8">Histidine kinase</fullName>
    </submittedName>
</protein>
<proteinExistence type="predicted"/>
<feature type="signal peptide" evidence="6">
    <location>
        <begin position="1"/>
        <end position="23"/>
    </location>
</feature>
<evidence type="ECO:0000256" key="5">
    <source>
        <dbReference type="SAM" id="Phobius"/>
    </source>
</evidence>
<dbReference type="PANTHER" id="PTHR24421">
    <property type="entry name" value="NITRATE/NITRITE SENSOR PROTEIN NARX-RELATED"/>
    <property type="match status" value="1"/>
</dbReference>
<feature type="coiled-coil region" evidence="4">
    <location>
        <begin position="834"/>
        <end position="895"/>
    </location>
</feature>
<evidence type="ECO:0000313" key="9">
    <source>
        <dbReference type="Proteomes" id="UP000003688"/>
    </source>
</evidence>
<dbReference type="CDD" id="cd16917">
    <property type="entry name" value="HATPase_UhpB-NarQ-NarX-like"/>
    <property type="match status" value="1"/>
</dbReference>
<reference evidence="8 9" key="1">
    <citation type="journal article" date="2011" name="J. Bacteriol.">
        <title>Genome sequence of 'Pedosphaera parvula' Ellin514, an aerobic Verrucomicrobial isolate from pasture soil.</title>
        <authorList>
            <person name="Kant R."/>
            <person name="van Passel M.W."/>
            <person name="Sangwan P."/>
            <person name="Palva A."/>
            <person name="Lucas S."/>
            <person name="Copeland A."/>
            <person name="Lapidus A."/>
            <person name="Glavina Del Rio T."/>
            <person name="Dalin E."/>
            <person name="Tice H."/>
            <person name="Bruce D."/>
            <person name="Goodwin L."/>
            <person name="Pitluck S."/>
            <person name="Chertkov O."/>
            <person name="Larimer F.W."/>
            <person name="Land M.L."/>
            <person name="Hauser L."/>
            <person name="Brettin T.S."/>
            <person name="Detter J.C."/>
            <person name="Han S."/>
            <person name="de Vos W.M."/>
            <person name="Janssen P.H."/>
            <person name="Smidt H."/>
        </authorList>
    </citation>
    <scope>NUCLEOTIDE SEQUENCE [LARGE SCALE GENOMIC DNA]</scope>
    <source>
        <strain evidence="8 9">Ellin514</strain>
    </source>
</reference>
<dbReference type="InterPro" id="IPR003594">
    <property type="entry name" value="HATPase_dom"/>
</dbReference>
<keyword evidence="4" id="KW-0175">Coiled coil</keyword>
<feature type="domain" description="Histidine kinase" evidence="7">
    <location>
        <begin position="860"/>
        <end position="1054"/>
    </location>
</feature>
<dbReference type="Gene3D" id="2.130.10.10">
    <property type="entry name" value="YVTN repeat-like/Quinoprotein amine dehydrogenase"/>
    <property type="match status" value="3"/>
</dbReference>
<organism evidence="8 9">
    <name type="scientific">Pedosphaera parvula (strain Ellin514)</name>
    <dbReference type="NCBI Taxonomy" id="320771"/>
    <lineage>
        <taxon>Bacteria</taxon>
        <taxon>Pseudomonadati</taxon>
        <taxon>Verrucomicrobiota</taxon>
        <taxon>Pedosphaerae</taxon>
        <taxon>Pedosphaerales</taxon>
        <taxon>Pedosphaeraceae</taxon>
        <taxon>Pedosphaera</taxon>
    </lineage>
</organism>
<evidence type="ECO:0000256" key="6">
    <source>
        <dbReference type="SAM" id="SignalP"/>
    </source>
</evidence>
<sequence precursor="true">MTNRLLIFTLLLCGLFTQTVVLAEPGDVETKHDYLIHAWQTDKGLPQNWVSSIAQTPDGYLWVGTRYGGLARFDGARFVSFNQQNTEELRDVQVEHLSVDESGRLWILMGNESVTAFQHGRFQLFRPPRIEPHLRLAEALCVRSNSILFAGEQAYLGKLDLSTGSRWELLDPRPMMEPDPLTFSLDHDGAVWFITQGKRLGCFSSNHFDFVSQGLPETSAVALARDATRQIWVATPHHLMTRDGNDFVDRTPTNGPTPEKILQISFSRDGGLWVLEKKRLRKFLNDRWAVEIQSEELLDSITSGTFSLHGDARGNAWLVANGRGLLHCKSDGTAHLLTERSGLPSRFITCWFQDAEGDIWIGLHGGGIAQIRERFFRALGQGDGLPDKVVSSVCVDADGALWTGTMSGELARWKNGRFVKAFLPASENDPNESVTVFPATDGGVWIGTLNHGLMQFRDGKISRPQASFGNIRVLFNDSHERLWIGQLTGLYCFDHGTVKQYGSAEGFVDLHAVGDIAEDASGALWIGTGPGELWKYFEGKFTRFTPPTDWPAVRFSAVMPDTNGAVWIGTLGGGLLRFSNGHFTRCLKTDGLPDNNVSQLLDSHDGYLWGGTYAGIFRVSRNALESVIAGKESNLRCRVYGQFDGLPALECSSGFQPSCWRSTNGKLWFSTANGVASVDPLTSVPNQNPPTVIIEDMLVDGRLMDVPPHIGAPLKTLKSTVPVIIPPGRHYVQFRYTGLNFAAPDGVRFRVKLEGGDDKWQLTDGQRLIGYGPLQPGNYHFRVAACNNDGIWNEEGDTLAFTVMPYFWETWWFKAFLGMVTFATLGFVVALVQRQRFQRRLEGVQRQREMEQERARIARDLHDDLGTSLTRISMLSALANREKTTSEEAKELIQQVRGCAREMVIALDEIVWAVNPKNDSLPGLVSYLGHFAEEFYRPTDIRFRMDIPSQLPTLPLSTESRHNLFLAFKEAINNVARHSSATQVCMRVKILASEFVIQVEDNGHGFEIQNGQSSQTGNGLFNMKRRLEQIGGRAEVQSAPSTGTVITFQAPLGNI</sequence>
<evidence type="ECO:0000313" key="8">
    <source>
        <dbReference type="EMBL" id="EEF63394.1"/>
    </source>
</evidence>
<dbReference type="InterPro" id="IPR036890">
    <property type="entry name" value="HATPase_C_sf"/>
</dbReference>